<sequence>MIRIHRNLYVMRLITYLKSVFEYSKYDLSKLKKLELVDCINYFDGSCQNSANLQELKIILSSNYCYYNTTHNDSGSEIEIDRDTEAAHVDYHNTNKEKFSKVLNVKSLYFPKLKKLTLGNCGIQEMDIEKLSSLALSKVRIARKTFGFNLLGNSKELTVDNVKFQNSELSEIPSLEYLPKLKCLKFMNNYHIRMFENLQYLLPLTRSKTLENFPSLQILNLGNNHISSISNLSHPNLKELSKVRNPVSDFSSLSEFPALESLDLNWTGASSFEDLRSISSLKGLKNLFLLNTYIQDLEYFNFYGLPPSVKIENYYNSGLAKNFDMLFDGNDSLEIICNLGRGKKFSLFDKLLADGDELADSDELFDSD</sequence>
<keyword evidence="1" id="KW-0433">Leucine-rich repeat</keyword>
<gene>
    <name evidence="3" type="ORF">DASC09_041780</name>
</gene>
<dbReference type="PROSITE" id="PS51450">
    <property type="entry name" value="LRR"/>
    <property type="match status" value="1"/>
</dbReference>
<dbReference type="Gene3D" id="3.80.10.10">
    <property type="entry name" value="Ribonuclease Inhibitor"/>
    <property type="match status" value="2"/>
</dbReference>
<accession>A0AAV5QRT1</accession>
<organism evidence="3 4">
    <name type="scientific">Saccharomycopsis crataegensis</name>
    <dbReference type="NCBI Taxonomy" id="43959"/>
    <lineage>
        <taxon>Eukaryota</taxon>
        <taxon>Fungi</taxon>
        <taxon>Dikarya</taxon>
        <taxon>Ascomycota</taxon>
        <taxon>Saccharomycotina</taxon>
        <taxon>Saccharomycetes</taxon>
        <taxon>Saccharomycopsidaceae</taxon>
        <taxon>Saccharomycopsis</taxon>
    </lineage>
</organism>
<dbReference type="InterPro" id="IPR001611">
    <property type="entry name" value="Leu-rich_rpt"/>
</dbReference>
<proteinExistence type="predicted"/>
<dbReference type="InterPro" id="IPR032675">
    <property type="entry name" value="LRR_dom_sf"/>
</dbReference>
<reference evidence="3 4" key="1">
    <citation type="journal article" date="2023" name="Elife">
        <title>Identification of key yeast species and microbe-microbe interactions impacting larval growth of Drosophila in the wild.</title>
        <authorList>
            <person name="Mure A."/>
            <person name="Sugiura Y."/>
            <person name="Maeda R."/>
            <person name="Honda K."/>
            <person name="Sakurai N."/>
            <person name="Takahashi Y."/>
            <person name="Watada M."/>
            <person name="Katoh T."/>
            <person name="Gotoh A."/>
            <person name="Gotoh Y."/>
            <person name="Taniguchi I."/>
            <person name="Nakamura K."/>
            <person name="Hayashi T."/>
            <person name="Katayama T."/>
            <person name="Uemura T."/>
            <person name="Hattori Y."/>
        </authorList>
    </citation>
    <scope>NUCLEOTIDE SEQUENCE [LARGE SCALE GENOMIC DNA]</scope>
    <source>
        <strain evidence="3 4">SC-9</strain>
    </source>
</reference>
<dbReference type="RefSeq" id="XP_064853849.1">
    <property type="nucleotide sequence ID" value="XM_064997777.1"/>
</dbReference>
<dbReference type="Proteomes" id="UP001360560">
    <property type="component" value="Unassembled WGS sequence"/>
</dbReference>
<dbReference type="PANTHER" id="PTHR46652:SF3">
    <property type="entry name" value="LEUCINE-RICH REPEAT-CONTAINING PROTEIN 9"/>
    <property type="match status" value="1"/>
</dbReference>
<protein>
    <submittedName>
        <fullName evidence="3">Uncharacterized protein</fullName>
    </submittedName>
</protein>
<dbReference type="AlphaFoldDB" id="A0AAV5QRT1"/>
<comment type="caution">
    <text evidence="3">The sequence shown here is derived from an EMBL/GenBank/DDBJ whole genome shotgun (WGS) entry which is preliminary data.</text>
</comment>
<evidence type="ECO:0000313" key="3">
    <source>
        <dbReference type="EMBL" id="GMM36853.1"/>
    </source>
</evidence>
<dbReference type="GeneID" id="90074828"/>
<dbReference type="PANTHER" id="PTHR46652">
    <property type="entry name" value="LEUCINE-RICH REPEAT AND IQ DOMAIN-CONTAINING PROTEIN 1-RELATED"/>
    <property type="match status" value="1"/>
</dbReference>
<name>A0AAV5QRT1_9ASCO</name>
<dbReference type="SUPFAM" id="SSF52047">
    <property type="entry name" value="RNI-like"/>
    <property type="match status" value="1"/>
</dbReference>
<evidence type="ECO:0000256" key="2">
    <source>
        <dbReference type="ARBA" id="ARBA00022737"/>
    </source>
</evidence>
<dbReference type="EMBL" id="BTFZ01000011">
    <property type="protein sequence ID" value="GMM36853.1"/>
    <property type="molecule type" value="Genomic_DNA"/>
</dbReference>
<evidence type="ECO:0000256" key="1">
    <source>
        <dbReference type="ARBA" id="ARBA00022614"/>
    </source>
</evidence>
<keyword evidence="4" id="KW-1185">Reference proteome</keyword>
<evidence type="ECO:0000313" key="4">
    <source>
        <dbReference type="Proteomes" id="UP001360560"/>
    </source>
</evidence>
<keyword evidence="2" id="KW-0677">Repeat</keyword>
<dbReference type="InterPro" id="IPR050836">
    <property type="entry name" value="SDS22/Internalin_LRR"/>
</dbReference>